<keyword evidence="1" id="KW-0472">Membrane</keyword>
<evidence type="ECO:0000313" key="3">
    <source>
        <dbReference type="Proteomes" id="UP000249922"/>
    </source>
</evidence>
<evidence type="ECO:0008006" key="4">
    <source>
        <dbReference type="Google" id="ProtNLM"/>
    </source>
</evidence>
<keyword evidence="1" id="KW-1133">Transmembrane helix</keyword>
<dbReference type="Proteomes" id="UP000249922">
    <property type="component" value="Chromosome"/>
</dbReference>
<accession>A0ABM6WSJ5</accession>
<evidence type="ECO:0000313" key="2">
    <source>
        <dbReference type="EMBL" id="AWX93617.1"/>
    </source>
</evidence>
<protein>
    <recommendedName>
        <fullName evidence="4">Cobalamin biosynthesis protein</fullName>
    </recommendedName>
</protein>
<gene>
    <name evidence="2" type="ORF">DPM13_12405</name>
</gene>
<name>A0ABM6WSJ5_9RHOB</name>
<dbReference type="RefSeq" id="WP_112888119.1">
    <property type="nucleotide sequence ID" value="NZ_CP030239.1"/>
</dbReference>
<feature type="transmembrane region" description="Helical" evidence="1">
    <location>
        <begin position="40"/>
        <end position="60"/>
    </location>
</feature>
<dbReference type="EMBL" id="CP030239">
    <property type="protein sequence ID" value="AWX93617.1"/>
    <property type="molecule type" value="Genomic_DNA"/>
</dbReference>
<reference evidence="2 3" key="1">
    <citation type="submission" date="2018-06" db="EMBL/GenBank/DDBJ databases">
        <title>Complete genome sequence of Paracoccus mutanolyticus strain RSP-02 isolated from cellulosic waste.</title>
        <authorList>
            <person name="Amrutha R.N."/>
            <person name="Shrivastav A."/>
            <person name="Buddana S.K."/>
            <person name="Deshpande U."/>
            <person name="Prakasham R.S."/>
        </authorList>
    </citation>
    <scope>NUCLEOTIDE SEQUENCE [LARGE SCALE GENOMIC DNA]</scope>
    <source>
        <strain evidence="2 3">RSP-02</strain>
    </source>
</reference>
<keyword evidence="3" id="KW-1185">Reference proteome</keyword>
<evidence type="ECO:0000256" key="1">
    <source>
        <dbReference type="SAM" id="Phobius"/>
    </source>
</evidence>
<organism evidence="2 3">
    <name type="scientific">Paracoccus mutanolyticus</name>
    <dbReference type="NCBI Taxonomy" id="1499308"/>
    <lineage>
        <taxon>Bacteria</taxon>
        <taxon>Pseudomonadati</taxon>
        <taxon>Pseudomonadota</taxon>
        <taxon>Alphaproteobacteria</taxon>
        <taxon>Rhodobacterales</taxon>
        <taxon>Paracoccaceae</taxon>
        <taxon>Paracoccus</taxon>
    </lineage>
</organism>
<sequence length="63" mass="6376">MHTCKGFRAIIGQEDGRRGKGFDHPVGLATPADAALCTAVATRIGGGITVALALILMAALSRG</sequence>
<proteinExistence type="predicted"/>
<keyword evidence="1" id="KW-0812">Transmembrane</keyword>